<accession>A0A0B7J4Z6</accession>
<sequence>MGGLWSNSTKVMEVFHNNSQIMNKFVATEKAQIQNFWRVTMETHISDEFRVEQM</sequence>
<evidence type="ECO:0000313" key="2">
    <source>
        <dbReference type="Proteomes" id="UP000018149"/>
    </source>
</evidence>
<dbReference type="EMBL" id="LN794217">
    <property type="protein sequence ID" value="CEO17369.1"/>
    <property type="molecule type" value="Genomic_DNA"/>
</dbReference>
<dbReference type="Proteomes" id="UP000018149">
    <property type="component" value="Chromosome I"/>
</dbReference>
<keyword evidence="2" id="KW-1185">Reference proteome</keyword>
<protein>
    <submittedName>
        <fullName evidence="1">Uncharacterized protein</fullName>
    </submittedName>
</protein>
<dbReference type="HOGENOM" id="CLU_3221379_0_0_5"/>
<dbReference type="KEGG" id="rmc:RMONA_04945"/>
<proteinExistence type="predicted"/>
<name>A0A0B7J4Z6_9RICK</name>
<organism evidence="1 2">
    <name type="scientific">Rickettsia monacensis</name>
    <dbReference type="NCBI Taxonomy" id="109232"/>
    <lineage>
        <taxon>Bacteria</taxon>
        <taxon>Pseudomonadati</taxon>
        <taxon>Pseudomonadota</taxon>
        <taxon>Alphaproteobacteria</taxon>
        <taxon>Rickettsiales</taxon>
        <taxon>Rickettsiaceae</taxon>
        <taxon>Rickettsieae</taxon>
        <taxon>Rickettsia</taxon>
        <taxon>spotted fever group</taxon>
    </lineage>
</organism>
<evidence type="ECO:0000313" key="1">
    <source>
        <dbReference type="EMBL" id="CEO17369.1"/>
    </source>
</evidence>
<gene>
    <name evidence="1" type="ORF">RMONA_04945</name>
</gene>
<dbReference type="AlphaFoldDB" id="A0A0B7J4Z6"/>
<reference evidence="1 2" key="1">
    <citation type="submission" date="2015-01" db="EMBL/GenBank/DDBJ databases">
        <title>Draft genome sequence of Rickettsia monacensis strain IrR/Munich.</title>
        <authorList>
            <person name="Felsheim R.F."/>
            <person name="Johnson S.L."/>
            <person name="Kurtti T.J."/>
            <person name="Munderloh U.G."/>
        </authorList>
    </citation>
    <scope>NUCLEOTIDE SEQUENCE [LARGE SCALE GENOMIC DNA]</scope>
    <source>
        <strain evidence="1 2">IrR/Munich</strain>
    </source>
</reference>